<feature type="compositionally biased region" description="Polar residues" evidence="1">
    <location>
        <begin position="88"/>
        <end position="110"/>
    </location>
</feature>
<keyword evidence="4" id="KW-1185">Reference proteome</keyword>
<feature type="region of interest" description="Disordered" evidence="1">
    <location>
        <begin position="88"/>
        <end position="141"/>
    </location>
</feature>
<keyword evidence="2" id="KW-1133">Transmembrane helix</keyword>
<reference evidence="3 4" key="1">
    <citation type="submission" date="2018-03" db="EMBL/GenBank/DDBJ databases">
        <title>Adhaeribacter sp. HMF7605 Genome sequencing and assembly.</title>
        <authorList>
            <person name="Kang H."/>
            <person name="Kang J."/>
            <person name="Cha I."/>
            <person name="Kim H."/>
            <person name="Joh K."/>
        </authorList>
    </citation>
    <scope>NUCLEOTIDE SEQUENCE [LARGE SCALE GENOMIC DNA]</scope>
    <source>
        <strain evidence="3 4">HMF7605</strain>
    </source>
</reference>
<organism evidence="3 4">
    <name type="scientific">Adhaeribacter arboris</name>
    <dbReference type="NCBI Taxonomy" id="2072846"/>
    <lineage>
        <taxon>Bacteria</taxon>
        <taxon>Pseudomonadati</taxon>
        <taxon>Bacteroidota</taxon>
        <taxon>Cytophagia</taxon>
        <taxon>Cytophagales</taxon>
        <taxon>Hymenobacteraceae</taxon>
        <taxon>Adhaeribacter</taxon>
    </lineage>
</organism>
<dbReference type="AlphaFoldDB" id="A0A2T2YHN9"/>
<accession>A0A2T2YHN9</accession>
<dbReference type="Proteomes" id="UP000240357">
    <property type="component" value="Unassembled WGS sequence"/>
</dbReference>
<dbReference type="EMBL" id="PYFT01000001">
    <property type="protein sequence ID" value="PSR55024.1"/>
    <property type="molecule type" value="Genomic_DNA"/>
</dbReference>
<name>A0A2T2YHN9_9BACT</name>
<feature type="transmembrane region" description="Helical" evidence="2">
    <location>
        <begin position="39"/>
        <end position="63"/>
    </location>
</feature>
<evidence type="ECO:0000256" key="1">
    <source>
        <dbReference type="SAM" id="MobiDB-lite"/>
    </source>
</evidence>
<dbReference type="RefSeq" id="WP_106931200.1">
    <property type="nucleotide sequence ID" value="NZ_PYFT01000001.1"/>
</dbReference>
<gene>
    <name evidence="3" type="ORF">AHMF7605_16695</name>
</gene>
<dbReference type="OrthoDB" id="894390at2"/>
<protein>
    <submittedName>
        <fullName evidence="3">Uncharacterized protein</fullName>
    </submittedName>
</protein>
<feature type="compositionally biased region" description="Polar residues" evidence="1">
    <location>
        <begin position="125"/>
        <end position="141"/>
    </location>
</feature>
<comment type="caution">
    <text evidence="3">The sequence shown here is derived from an EMBL/GenBank/DDBJ whole genome shotgun (WGS) entry which is preliminary data.</text>
</comment>
<feature type="transmembrane region" description="Helical" evidence="2">
    <location>
        <begin position="7"/>
        <end position="27"/>
    </location>
</feature>
<keyword evidence="2" id="KW-0812">Transmembrane</keyword>
<keyword evidence="2" id="KW-0472">Membrane</keyword>
<evidence type="ECO:0000256" key="2">
    <source>
        <dbReference type="SAM" id="Phobius"/>
    </source>
</evidence>
<evidence type="ECO:0000313" key="4">
    <source>
        <dbReference type="Proteomes" id="UP000240357"/>
    </source>
</evidence>
<evidence type="ECO:0000313" key="3">
    <source>
        <dbReference type="EMBL" id="PSR55024.1"/>
    </source>
</evidence>
<sequence>MEAIKKFVNVLVILYLVAATLIYLDVLKVGQDANPNFNTTFYVVGGVILLLELLVENLYIATLKRGQVHTQRKINELKALLYDQKQEMQQYRSNRTPETNTSTSPLNSSAPVYDRNTIIVKPGFSSGQDPNRSSPKNSDPI</sequence>
<proteinExistence type="predicted"/>